<evidence type="ECO:0000259" key="2">
    <source>
        <dbReference type="Pfam" id="PF09084"/>
    </source>
</evidence>
<evidence type="ECO:0000313" key="4">
    <source>
        <dbReference type="Proteomes" id="UP000199550"/>
    </source>
</evidence>
<dbReference type="GeneID" id="97891857"/>
<organism evidence="3 4">
    <name type="scientific">Loktanella salsilacus</name>
    <dbReference type="NCBI Taxonomy" id="195913"/>
    <lineage>
        <taxon>Bacteria</taxon>
        <taxon>Pseudomonadati</taxon>
        <taxon>Pseudomonadota</taxon>
        <taxon>Alphaproteobacteria</taxon>
        <taxon>Rhodobacterales</taxon>
        <taxon>Roseobacteraceae</taxon>
        <taxon>Loktanella</taxon>
    </lineage>
</organism>
<evidence type="ECO:0000256" key="1">
    <source>
        <dbReference type="SAM" id="SignalP"/>
    </source>
</evidence>
<dbReference type="AlphaFoldDB" id="A0A1I4H1X2"/>
<feature type="signal peptide" evidence="1">
    <location>
        <begin position="1"/>
        <end position="19"/>
    </location>
</feature>
<dbReference type="STRING" id="195913.SAMN04488004_11571"/>
<feature type="domain" description="SsuA/THI5-like" evidence="2">
    <location>
        <begin position="51"/>
        <end position="251"/>
    </location>
</feature>
<dbReference type="Pfam" id="PF09084">
    <property type="entry name" value="NMT1"/>
    <property type="match status" value="1"/>
</dbReference>
<gene>
    <name evidence="3" type="ORF">SAMN04488004_11571</name>
</gene>
<dbReference type="PANTHER" id="PTHR30024">
    <property type="entry name" value="ALIPHATIC SULFONATES-BINDING PROTEIN-RELATED"/>
    <property type="match status" value="1"/>
</dbReference>
<evidence type="ECO:0000313" key="3">
    <source>
        <dbReference type="EMBL" id="SFL36165.1"/>
    </source>
</evidence>
<reference evidence="3 4" key="1">
    <citation type="submission" date="2016-10" db="EMBL/GenBank/DDBJ databases">
        <authorList>
            <person name="de Groot N.N."/>
        </authorList>
    </citation>
    <scope>NUCLEOTIDE SEQUENCE [LARGE SCALE GENOMIC DNA]</scope>
    <source>
        <strain evidence="3 4">DSM 16199</strain>
    </source>
</reference>
<accession>A0A1I4H1X2</accession>
<proteinExistence type="predicted"/>
<feature type="chain" id="PRO_5011744970" evidence="1">
    <location>
        <begin position="20"/>
        <end position="323"/>
    </location>
</feature>
<dbReference type="Gene3D" id="3.40.190.10">
    <property type="entry name" value="Periplasmic binding protein-like II"/>
    <property type="match status" value="2"/>
</dbReference>
<dbReference type="PANTHER" id="PTHR30024:SF48">
    <property type="entry name" value="ABC TRANSPORTER SUBSTRATE-BINDING PROTEIN"/>
    <property type="match status" value="1"/>
</dbReference>
<dbReference type="Proteomes" id="UP000199550">
    <property type="component" value="Unassembled WGS sequence"/>
</dbReference>
<protein>
    <submittedName>
        <fullName evidence="3">NitT/TauT family transport system substrate-binding protein</fullName>
    </submittedName>
</protein>
<sequence length="323" mass="34104">MKFYTAVAMAAWAATASMAAAQDATIRAAVQESGTVNWELDTIKHYGLDTENGFTLDVQGMAGGDAAQIAFQGGAVDMIVSDWIWVARQRAAGEDFIFIPYSRAVGGMLVPEGSTAQTLEDMKGKKVGIAGGQLDKSWIILRAYAQQEYGFDLAAETEQVFGAPPLIMNAGTTGEVDGAINFWHFIAKMKAAGMRELISVDTAAAALGLDPATPLLGYVMRGDMLRDHPELVAGMAKASIAAKAKLASDPAAWDRLRDRMRVDDDAQFLALQDGFNAGTPAAGAVDTAAADKMLQLMADLGGTELVGDVTSLPDGLFYTPPAE</sequence>
<keyword evidence="1" id="KW-0732">Signal</keyword>
<dbReference type="SUPFAM" id="SSF53850">
    <property type="entry name" value="Periplasmic binding protein-like II"/>
    <property type="match status" value="1"/>
</dbReference>
<dbReference type="EMBL" id="FOTF01000015">
    <property type="protein sequence ID" value="SFL36165.1"/>
    <property type="molecule type" value="Genomic_DNA"/>
</dbReference>
<name>A0A1I4H1X2_9RHOB</name>
<dbReference type="InterPro" id="IPR015168">
    <property type="entry name" value="SsuA/THI5"/>
</dbReference>
<dbReference type="RefSeq" id="WP_335641525.1">
    <property type="nucleotide sequence ID" value="NZ_CAXIDI010000023.1"/>
</dbReference>
<keyword evidence="4" id="KW-1185">Reference proteome</keyword>